<accession>A0A2L0UFQ5</accession>
<feature type="signal peptide" evidence="2">
    <location>
        <begin position="1"/>
        <end position="20"/>
    </location>
</feature>
<evidence type="ECO:0000313" key="3">
    <source>
        <dbReference type="EMBL" id="AUZ88085.1"/>
    </source>
</evidence>
<protein>
    <submittedName>
        <fullName evidence="3">Uncharacterized protein</fullName>
    </submittedName>
</protein>
<proteinExistence type="predicted"/>
<dbReference type="EMBL" id="CP024915">
    <property type="protein sequence ID" value="AUZ88085.1"/>
    <property type="molecule type" value="Genomic_DNA"/>
</dbReference>
<sequence>MALGPRILAAAGLLAVPALLAVGSQELSRPADIPSVDPQTVVVELAPTGGKDTRTTGTGADEPSGSVPAPEPPAAPSPSASPAPTLQSAPEPAPVPAPAAPPAPAPVPAVPPAPPPASGQGTPGLVEREVFDDDGEDEGPDGIDDDATSQDGQD</sequence>
<name>A0A2L0UFQ5_9MICC</name>
<gene>
    <name evidence="3" type="ORF">CVO76_10925</name>
</gene>
<feature type="compositionally biased region" description="Low complexity" evidence="1">
    <location>
        <begin position="55"/>
        <end position="68"/>
    </location>
</feature>
<feature type="compositionally biased region" description="Acidic residues" evidence="1">
    <location>
        <begin position="130"/>
        <end position="154"/>
    </location>
</feature>
<evidence type="ECO:0000256" key="1">
    <source>
        <dbReference type="SAM" id="MobiDB-lite"/>
    </source>
</evidence>
<evidence type="ECO:0000256" key="2">
    <source>
        <dbReference type="SAM" id="SignalP"/>
    </source>
</evidence>
<dbReference type="Proteomes" id="UP000239187">
    <property type="component" value="Chromosome"/>
</dbReference>
<feature type="chain" id="PRO_5014682063" evidence="2">
    <location>
        <begin position="21"/>
        <end position="154"/>
    </location>
</feature>
<evidence type="ECO:0000313" key="4">
    <source>
        <dbReference type="Proteomes" id="UP000239187"/>
    </source>
</evidence>
<feature type="compositionally biased region" description="Pro residues" evidence="1">
    <location>
        <begin position="69"/>
        <end position="81"/>
    </location>
</feature>
<keyword evidence="2" id="KW-0732">Signal</keyword>
<reference evidence="3 4" key="1">
    <citation type="submission" date="2017-11" db="EMBL/GenBank/DDBJ databases">
        <title>Draft genome of Arthrobacter agilis strain UMCV2, a plant growth-promoting rhizobacterium and biocontrol capacity of phytopathogenic fungi.</title>
        <authorList>
            <person name="Martinez-Camara R."/>
            <person name="Santoyo G."/>
            <person name="Moreno-Hagelsieb G."/>
            <person name="Valencia-Cantero E."/>
        </authorList>
    </citation>
    <scope>NUCLEOTIDE SEQUENCE [LARGE SCALE GENOMIC DNA]</scope>
    <source>
        <strain evidence="3 4">UMCV2</strain>
    </source>
</reference>
<dbReference type="RefSeq" id="WP_208739256.1">
    <property type="nucleotide sequence ID" value="NZ_CP024915.1"/>
</dbReference>
<feature type="compositionally biased region" description="Pro residues" evidence="1">
    <location>
        <begin position="91"/>
        <end position="117"/>
    </location>
</feature>
<organism evidence="3 4">
    <name type="scientific">Arthrobacter agilis</name>
    <dbReference type="NCBI Taxonomy" id="37921"/>
    <lineage>
        <taxon>Bacteria</taxon>
        <taxon>Bacillati</taxon>
        <taxon>Actinomycetota</taxon>
        <taxon>Actinomycetes</taxon>
        <taxon>Micrococcales</taxon>
        <taxon>Micrococcaceae</taxon>
        <taxon>Arthrobacter</taxon>
    </lineage>
</organism>
<dbReference type="AlphaFoldDB" id="A0A2L0UFQ5"/>
<feature type="region of interest" description="Disordered" evidence="1">
    <location>
        <begin position="26"/>
        <end position="154"/>
    </location>
</feature>